<keyword evidence="4" id="KW-1185">Reference proteome</keyword>
<dbReference type="OrthoDB" id="3363836at2759"/>
<feature type="region of interest" description="Disordered" evidence="1">
    <location>
        <begin position="332"/>
        <end position="372"/>
    </location>
</feature>
<accession>A0A3G2S927</accession>
<dbReference type="Proteomes" id="UP000269793">
    <property type="component" value="Chromosome VI"/>
</dbReference>
<feature type="region of interest" description="Disordered" evidence="1">
    <location>
        <begin position="384"/>
        <end position="465"/>
    </location>
</feature>
<evidence type="ECO:0000313" key="4">
    <source>
        <dbReference type="Proteomes" id="UP000269793"/>
    </source>
</evidence>
<reference evidence="3 4" key="1">
    <citation type="submission" date="2018-10" db="EMBL/GenBank/DDBJ databases">
        <title>Complete genome sequence of Malassezia restricta CBS 7877.</title>
        <authorList>
            <person name="Morand S.C."/>
            <person name="Bertignac M."/>
            <person name="Iltis A."/>
            <person name="Kolder I."/>
            <person name="Pirovano W."/>
            <person name="Jourdain R."/>
            <person name="Clavaud C."/>
        </authorList>
    </citation>
    <scope>NUCLEOTIDE SEQUENCE [LARGE SCALE GENOMIC DNA]</scope>
    <source>
        <strain evidence="3 4">CBS 7877</strain>
    </source>
</reference>
<dbReference type="AlphaFoldDB" id="A0A3G2S927"/>
<keyword evidence="2" id="KW-0812">Transmembrane</keyword>
<dbReference type="EMBL" id="CP033153">
    <property type="protein sequence ID" value="AYO44360.1"/>
    <property type="molecule type" value="Genomic_DNA"/>
</dbReference>
<keyword evidence="2" id="KW-0472">Membrane</keyword>
<feature type="compositionally biased region" description="Basic and acidic residues" evidence="1">
    <location>
        <begin position="357"/>
        <end position="366"/>
    </location>
</feature>
<feature type="region of interest" description="Disordered" evidence="1">
    <location>
        <begin position="283"/>
        <end position="305"/>
    </location>
</feature>
<evidence type="ECO:0000313" key="3">
    <source>
        <dbReference type="EMBL" id="AYO44360.1"/>
    </source>
</evidence>
<feature type="region of interest" description="Disordered" evidence="1">
    <location>
        <begin position="184"/>
        <end position="229"/>
    </location>
</feature>
<gene>
    <name evidence="3" type="ORF">DNF11_3410</name>
</gene>
<sequence>MNKRVRRDAPSCRSADMYASPVRNQKVSGSHLALKWKPDCMHSNKFDVYLYSQKGDSVLPIHAWLGLNARDGAKTVQLDSKWWDKQQDLHVNLQYVPNGFQPWETSYPLGATWILSANSSETPSNLDTSPSWSNAQVTDYIHHSSGLSGGELAASIVLPVLAALAILGAGLFWHRKCWARREANRSEPPMKPSHSTAEHSAVSFHSPHHAYDSSPIPGELSAMHDSDVSVGDVKDPAGTLYADTSALTQNDSVPYAVYAYEQPYTLENTPVSQVATEPITRELDGHEKCRSTRKPKRERRSEKPLVFESHTWSRSGSFQPDEYNVPEFVSREKRKTAPYTAHRAGSKAPLTMLDQELTPKEDEDKSSSISDGPAMYALDEAMAPSMPKTTRTLPSQGPEPRHKSISRAEPSTEESRNRRILSYLAGVAASQGDHRDDNVIYDNRGGLSSRRPSNDSDVFQDADSM</sequence>
<organism evidence="3 4">
    <name type="scientific">Malassezia restricta (strain ATCC 96810 / NBRC 103918 / CBS 7877)</name>
    <name type="common">Seborrheic dermatitis infection agent</name>
    <dbReference type="NCBI Taxonomy" id="425264"/>
    <lineage>
        <taxon>Eukaryota</taxon>
        <taxon>Fungi</taxon>
        <taxon>Dikarya</taxon>
        <taxon>Basidiomycota</taxon>
        <taxon>Ustilaginomycotina</taxon>
        <taxon>Malasseziomycetes</taxon>
        <taxon>Malasseziales</taxon>
        <taxon>Malasseziaceae</taxon>
        <taxon>Malassezia</taxon>
    </lineage>
</organism>
<protein>
    <submittedName>
        <fullName evidence="3">Uncharacterized protein</fullName>
    </submittedName>
</protein>
<keyword evidence="2" id="KW-1133">Transmembrane helix</keyword>
<feature type="transmembrane region" description="Helical" evidence="2">
    <location>
        <begin position="152"/>
        <end position="173"/>
    </location>
</feature>
<proteinExistence type="predicted"/>
<evidence type="ECO:0000256" key="1">
    <source>
        <dbReference type="SAM" id="MobiDB-lite"/>
    </source>
</evidence>
<dbReference type="VEuPathDB" id="FungiDB:DNF11_3410"/>
<name>A0A3G2S927_MALR7</name>
<evidence type="ECO:0000256" key="2">
    <source>
        <dbReference type="SAM" id="Phobius"/>
    </source>
</evidence>